<dbReference type="EMBL" id="JBHSPX010000004">
    <property type="protein sequence ID" value="MFC6063051.1"/>
    <property type="molecule type" value="Genomic_DNA"/>
</dbReference>
<dbReference type="RefSeq" id="WP_031053322.1">
    <property type="nucleotide sequence ID" value="NZ_JBHSPX010000004.1"/>
</dbReference>
<comment type="caution">
    <text evidence="2">The sequence shown here is derived from an EMBL/GenBank/DDBJ whole genome shotgun (WGS) entry which is preliminary data.</text>
</comment>
<evidence type="ECO:0000313" key="3">
    <source>
        <dbReference type="Proteomes" id="UP001596139"/>
    </source>
</evidence>
<evidence type="ECO:0000256" key="1">
    <source>
        <dbReference type="SAM" id="SignalP"/>
    </source>
</evidence>
<protein>
    <recommendedName>
        <fullName evidence="4">Chitinase</fullName>
    </recommendedName>
</protein>
<name>A0ABW1MGV5_9ACTN</name>
<accession>A0ABW1MGV5</accession>
<feature type="chain" id="PRO_5047501126" description="Chitinase" evidence="1">
    <location>
        <begin position="28"/>
        <end position="83"/>
    </location>
</feature>
<evidence type="ECO:0008006" key="4">
    <source>
        <dbReference type="Google" id="ProtNLM"/>
    </source>
</evidence>
<sequence>MRTRLALAGAALGAALLTGTSAATAQAAPVSSDTSTTTAVASGAYSWIYVGTYRTHAECYADGKNSAYSQWDCKPSTGSTSSG</sequence>
<evidence type="ECO:0000313" key="2">
    <source>
        <dbReference type="EMBL" id="MFC6063051.1"/>
    </source>
</evidence>
<gene>
    <name evidence="2" type="ORF">ACFP4F_10865</name>
</gene>
<keyword evidence="3" id="KW-1185">Reference proteome</keyword>
<dbReference type="Proteomes" id="UP001596139">
    <property type="component" value="Unassembled WGS sequence"/>
</dbReference>
<keyword evidence="1" id="KW-0732">Signal</keyword>
<organism evidence="2 3">
    <name type="scientific">Streptomyces ochraceiscleroticus</name>
    <dbReference type="NCBI Taxonomy" id="47761"/>
    <lineage>
        <taxon>Bacteria</taxon>
        <taxon>Bacillati</taxon>
        <taxon>Actinomycetota</taxon>
        <taxon>Actinomycetes</taxon>
        <taxon>Kitasatosporales</taxon>
        <taxon>Streptomycetaceae</taxon>
        <taxon>Streptomyces</taxon>
    </lineage>
</organism>
<proteinExistence type="predicted"/>
<reference evidence="3" key="1">
    <citation type="journal article" date="2019" name="Int. J. Syst. Evol. Microbiol.">
        <title>The Global Catalogue of Microorganisms (GCM) 10K type strain sequencing project: providing services to taxonomists for standard genome sequencing and annotation.</title>
        <authorList>
            <consortium name="The Broad Institute Genomics Platform"/>
            <consortium name="The Broad Institute Genome Sequencing Center for Infectious Disease"/>
            <person name="Wu L."/>
            <person name="Ma J."/>
        </authorList>
    </citation>
    <scope>NUCLEOTIDE SEQUENCE [LARGE SCALE GENOMIC DNA]</scope>
    <source>
        <strain evidence="3">CGMCC 1.15180</strain>
    </source>
</reference>
<feature type="signal peptide" evidence="1">
    <location>
        <begin position="1"/>
        <end position="27"/>
    </location>
</feature>